<dbReference type="SUPFAM" id="SSF53720">
    <property type="entry name" value="ALDH-like"/>
    <property type="match status" value="1"/>
</dbReference>
<keyword evidence="7" id="KW-1185">Reference proteome</keyword>
<organism evidence="6 7">
    <name type="scientific">Aspergillus saccharolyticus JOP 1030-1</name>
    <dbReference type="NCBI Taxonomy" id="1450539"/>
    <lineage>
        <taxon>Eukaryota</taxon>
        <taxon>Fungi</taxon>
        <taxon>Dikarya</taxon>
        <taxon>Ascomycota</taxon>
        <taxon>Pezizomycotina</taxon>
        <taxon>Eurotiomycetes</taxon>
        <taxon>Eurotiomycetidae</taxon>
        <taxon>Eurotiales</taxon>
        <taxon>Aspergillaceae</taxon>
        <taxon>Aspergillus</taxon>
        <taxon>Aspergillus subgen. Circumdati</taxon>
    </lineage>
</organism>
<dbReference type="InterPro" id="IPR016162">
    <property type="entry name" value="Ald_DH_N"/>
</dbReference>
<dbReference type="OrthoDB" id="310895at2759"/>
<dbReference type="PANTHER" id="PTHR43720">
    <property type="entry name" value="2-AMINOMUCONIC SEMIALDEHYDE DEHYDROGENASE"/>
    <property type="match status" value="1"/>
</dbReference>
<dbReference type="InterPro" id="IPR029510">
    <property type="entry name" value="Ald_DH_CS_GLU"/>
</dbReference>
<keyword evidence="2 4" id="KW-0560">Oxidoreductase</keyword>
<dbReference type="AlphaFoldDB" id="A0A318Z9J4"/>
<dbReference type="GO" id="GO:0046394">
    <property type="term" value="P:carboxylic acid biosynthetic process"/>
    <property type="evidence" value="ECO:0007669"/>
    <property type="project" value="UniProtKB-ARBA"/>
</dbReference>
<dbReference type="Gene3D" id="3.40.605.10">
    <property type="entry name" value="Aldehyde Dehydrogenase, Chain A, domain 1"/>
    <property type="match status" value="1"/>
</dbReference>
<dbReference type="GeneID" id="37076554"/>
<dbReference type="GO" id="GO:0004029">
    <property type="term" value="F:aldehyde dehydrogenase (NAD+) activity"/>
    <property type="evidence" value="ECO:0007669"/>
    <property type="project" value="TreeGrafter"/>
</dbReference>
<accession>A0A318Z9J4</accession>
<evidence type="ECO:0000313" key="6">
    <source>
        <dbReference type="EMBL" id="PYH44075.1"/>
    </source>
</evidence>
<comment type="similarity">
    <text evidence="1 4">Belongs to the aldehyde dehydrogenase family.</text>
</comment>
<evidence type="ECO:0000256" key="2">
    <source>
        <dbReference type="ARBA" id="ARBA00023002"/>
    </source>
</evidence>
<dbReference type="PROSITE" id="PS00687">
    <property type="entry name" value="ALDEHYDE_DEHYDR_GLU"/>
    <property type="match status" value="1"/>
</dbReference>
<evidence type="ECO:0000256" key="1">
    <source>
        <dbReference type="ARBA" id="ARBA00009986"/>
    </source>
</evidence>
<feature type="active site" evidence="3">
    <location>
        <position position="266"/>
    </location>
</feature>
<dbReference type="InterPro" id="IPR015590">
    <property type="entry name" value="Aldehyde_DH_dom"/>
</dbReference>
<dbReference type="RefSeq" id="XP_025430057.1">
    <property type="nucleotide sequence ID" value="XM_025575326.1"/>
</dbReference>
<dbReference type="Gene3D" id="3.40.309.10">
    <property type="entry name" value="Aldehyde Dehydrogenase, Chain A, domain 2"/>
    <property type="match status" value="1"/>
</dbReference>
<dbReference type="GO" id="GO:0006598">
    <property type="term" value="P:polyamine catabolic process"/>
    <property type="evidence" value="ECO:0007669"/>
    <property type="project" value="TreeGrafter"/>
</dbReference>
<dbReference type="EMBL" id="KZ821239">
    <property type="protein sequence ID" value="PYH44075.1"/>
    <property type="molecule type" value="Genomic_DNA"/>
</dbReference>
<evidence type="ECO:0000259" key="5">
    <source>
        <dbReference type="Pfam" id="PF00171"/>
    </source>
</evidence>
<dbReference type="Pfam" id="PF00171">
    <property type="entry name" value="Aldedh"/>
    <property type="match status" value="1"/>
</dbReference>
<dbReference type="FunFam" id="3.40.605.10:FF:000001">
    <property type="entry name" value="Aldehyde dehydrogenase 1"/>
    <property type="match status" value="1"/>
</dbReference>
<name>A0A318Z9J4_9EURO</name>
<dbReference type="InterPro" id="IPR016161">
    <property type="entry name" value="Ald_DH/histidinol_DH"/>
</dbReference>
<dbReference type="InterPro" id="IPR016163">
    <property type="entry name" value="Ald_DH_C"/>
</dbReference>
<dbReference type="FunFam" id="3.40.605.10:FF:000026">
    <property type="entry name" value="Aldehyde dehydrogenase, putative"/>
    <property type="match status" value="1"/>
</dbReference>
<dbReference type="Proteomes" id="UP000248349">
    <property type="component" value="Unassembled WGS sequence"/>
</dbReference>
<evidence type="ECO:0000256" key="3">
    <source>
        <dbReference type="PROSITE-ProRule" id="PRU10007"/>
    </source>
</evidence>
<reference evidence="6 7" key="1">
    <citation type="submission" date="2016-12" db="EMBL/GenBank/DDBJ databases">
        <title>The genomes of Aspergillus section Nigri reveals drivers in fungal speciation.</title>
        <authorList>
            <consortium name="DOE Joint Genome Institute"/>
            <person name="Vesth T.C."/>
            <person name="Nybo J."/>
            <person name="Theobald S."/>
            <person name="Brandl J."/>
            <person name="Frisvad J.C."/>
            <person name="Nielsen K.F."/>
            <person name="Lyhne E.K."/>
            <person name="Kogle M.E."/>
            <person name="Kuo A."/>
            <person name="Riley R."/>
            <person name="Clum A."/>
            <person name="Nolan M."/>
            <person name="Lipzen A."/>
            <person name="Salamov A."/>
            <person name="Henrissat B."/>
            <person name="Wiebenga A."/>
            <person name="De Vries R.P."/>
            <person name="Grigoriev I.V."/>
            <person name="Mortensen U.H."/>
            <person name="Andersen M.R."/>
            <person name="Baker S.E."/>
        </authorList>
    </citation>
    <scope>NUCLEOTIDE SEQUENCE [LARGE SCALE GENOMIC DNA]</scope>
    <source>
        <strain evidence="6 7">JOP 1030-1</strain>
    </source>
</reference>
<proteinExistence type="inferred from homology"/>
<sequence>MPDLFVELTTPNGRQYKQPTGLFINNEFRPSSGGQTIVSFDPATDKPIATVHAATAEDVDAAVQAAKAALAHASWKLLPATERGQLMGRLADLIEQNRELFAAIDAWDNGKPYHVALNEDLTEAITTIRYYSGWADKTFGQTISTTPQKFAYTLRQPLGVVGQIIPWNYPLSMAAWKLGPALACGNTVVIKAAEQTPLSILVLGTLIKEAGFPAGVVNIINGYGREAGAALVQHPLVDKVAFTGSTATAREIMKMAAGTLKNITLETGGKSPLLVFPDADLEQAVKWSHFGIMSNQGQICTATSRIFVHREVLDTFLEQFKKEVETTSKIGDQWDESTFQGPQVTRAQYERVLSYIELAKKEGAKLLVGGGAYAPTESKLEKGYFVQPTAFIDVTDDMRIVQEEVFGPVVVILPFDSEDEVIRRANNTTYGLGAAVFTRDLERAHRVAAEIEAGMVWVNSSQDCDPRVPFGGVKQSGIGRELGEAGLEAYSQVKAVHINMGSRL</sequence>
<dbReference type="STRING" id="1450539.A0A318Z9J4"/>
<protein>
    <submittedName>
        <fullName evidence="6">Aldehyde dehydrogenase</fullName>
    </submittedName>
</protein>
<dbReference type="FunFam" id="3.40.309.10:FF:000012">
    <property type="entry name" value="Betaine aldehyde dehydrogenase"/>
    <property type="match status" value="1"/>
</dbReference>
<evidence type="ECO:0000256" key="4">
    <source>
        <dbReference type="RuleBase" id="RU003345"/>
    </source>
</evidence>
<gene>
    <name evidence="6" type="ORF">BP01DRAFT_357993</name>
</gene>
<feature type="domain" description="Aldehyde dehydrogenase" evidence="5">
    <location>
        <begin position="31"/>
        <end position="496"/>
    </location>
</feature>
<dbReference type="PANTHER" id="PTHR43720:SF3">
    <property type="entry name" value="ALDEHYDE DEHYDROGENASE ALDH (AFU_ORTHOLOGUE AFUA_8G02310)-RELATED"/>
    <property type="match status" value="1"/>
</dbReference>
<evidence type="ECO:0000313" key="7">
    <source>
        <dbReference type="Proteomes" id="UP000248349"/>
    </source>
</evidence>